<dbReference type="Gene3D" id="1.25.10.10">
    <property type="entry name" value="Leucine-rich Repeat Variant"/>
    <property type="match status" value="1"/>
</dbReference>
<dbReference type="PROSITE" id="PS50077">
    <property type="entry name" value="HEAT_REPEAT"/>
    <property type="match status" value="9"/>
</dbReference>
<feature type="repeat" description="HEAT" evidence="3">
    <location>
        <begin position="323"/>
        <end position="361"/>
    </location>
</feature>
<evidence type="ECO:0000256" key="1">
    <source>
        <dbReference type="ARBA" id="ARBA00022737"/>
    </source>
</evidence>
<feature type="repeat" description="HEAT" evidence="3">
    <location>
        <begin position="558"/>
        <end position="586"/>
    </location>
</feature>
<dbReference type="Proteomes" id="UP000002630">
    <property type="component" value="Linkage Group LG17"/>
</dbReference>
<dbReference type="Pfam" id="PF22646">
    <property type="entry name" value="PPP2R1A-like_HEAT"/>
    <property type="match status" value="1"/>
</dbReference>
<feature type="domain" description="Phosphatase PP2A regulatory subunit A/Splicing factor 3B subunit 1-like HEAT repeat" evidence="4">
    <location>
        <begin position="278"/>
        <end position="354"/>
    </location>
</feature>
<dbReference type="InterPro" id="IPR021133">
    <property type="entry name" value="HEAT_type_2"/>
</dbReference>
<feature type="repeat" description="HEAT" evidence="3">
    <location>
        <begin position="399"/>
        <end position="437"/>
    </location>
</feature>
<dbReference type="InterPro" id="IPR054573">
    <property type="entry name" value="PP2A/SF3B1-like_HEAT"/>
</dbReference>
<name>D7FVD3_ECTSI</name>
<organism evidence="5 6">
    <name type="scientific">Ectocarpus siliculosus</name>
    <name type="common">Brown alga</name>
    <name type="synonym">Conferva siliculosa</name>
    <dbReference type="NCBI Taxonomy" id="2880"/>
    <lineage>
        <taxon>Eukaryota</taxon>
        <taxon>Sar</taxon>
        <taxon>Stramenopiles</taxon>
        <taxon>Ochrophyta</taxon>
        <taxon>PX clade</taxon>
        <taxon>Phaeophyceae</taxon>
        <taxon>Ectocarpales</taxon>
        <taxon>Ectocarpaceae</taxon>
        <taxon>Ectocarpus</taxon>
    </lineage>
</organism>
<feature type="repeat" description="HEAT" evidence="3">
    <location>
        <begin position="519"/>
        <end position="557"/>
    </location>
</feature>
<evidence type="ECO:0000313" key="6">
    <source>
        <dbReference type="Proteomes" id="UP000002630"/>
    </source>
</evidence>
<dbReference type="GO" id="GO:0005634">
    <property type="term" value="C:nucleus"/>
    <property type="evidence" value="ECO:0007669"/>
    <property type="project" value="TreeGrafter"/>
</dbReference>
<dbReference type="InterPro" id="IPR011989">
    <property type="entry name" value="ARM-like"/>
</dbReference>
<dbReference type="InParanoid" id="D7FVD3"/>
<sequence>MDELGGTSPLQLLQDDFESSDQEIRLKALKRVKLVADVLGPEVTRSELIPFINTIVEDDDEILLALAEALGQLVPAVGGPGHAALLLPSLENLAAMEETVVRDKAVESACMVIGLMQGGQQEVADMVTRLSTGDWFTAKVSACGLFTAAYKHISEHDQRALLRGQFDVLAKDTDTPMVRRAVASNVGNFAGVVEGHLLLSDVVPVFEALASDDQDNVRLLAVEQAGKVAKALVDQQLEDECAPHIVPVIKRAVEDRSWRVRCAMARGFANAAHAVGPKLTTVELLPCLTSLLQDHETEVRAAMIKDISSFVDLVGPSTFASEVMPYVLALLQDVNLNVRIALSNACMKLAPKLGQEHTMTHILPMLLAFLRDESAEVRLHILLQLDGLAEWMPAMAEQVLPLVLELGQDIIWRVRRAVMVSVPLLTERMGVNYFEENLLELYLQAYRDSVNEVRVGASEGLQRLCKVCGADWLQEKVLPRIHGFYDESTFYLIRIAILNALKKLANGEGSAASVLVGDVLQLVLRGAHDSIPNVRFTAVRALQEMAPHLDAGAVDSQVRPCLTELMQSDPDDDVKFFSAQALESIR</sequence>
<evidence type="ECO:0000256" key="2">
    <source>
        <dbReference type="ARBA" id="ARBA00038332"/>
    </source>
</evidence>
<accession>D7FVD3</accession>
<dbReference type="EMBL" id="FN649742">
    <property type="protein sequence ID" value="CBJ26305.1"/>
    <property type="molecule type" value="Genomic_DNA"/>
</dbReference>
<dbReference type="OMA" id="QHAGEFC"/>
<protein>
    <submittedName>
        <fullName evidence="5">Protein phosphatase 2A regulatory subunit</fullName>
    </submittedName>
</protein>
<dbReference type="FunFam" id="1.25.10.10:FF:000318">
    <property type="entry name" value="Serine/threonine-protein phosphatase 2A regulatory subunit A gamma isoform"/>
    <property type="match status" value="1"/>
</dbReference>
<dbReference type="STRING" id="2880.D7FVD3"/>
<dbReference type="PANTHER" id="PTHR10648:SF4">
    <property type="entry name" value="PROTEIN PHOSPHATASE 2 (FORMERLY 2A), REGULATORY SUBUNIT A, BETA ISOFORM-RELATED"/>
    <property type="match status" value="1"/>
</dbReference>
<dbReference type="eggNOG" id="KOG0211">
    <property type="taxonomic scope" value="Eukaryota"/>
</dbReference>
<comment type="similarity">
    <text evidence="2">Belongs to the phosphatase 2A regulatory subunit A family.</text>
</comment>
<evidence type="ECO:0000259" key="4">
    <source>
        <dbReference type="Pfam" id="PF22646"/>
    </source>
</evidence>
<evidence type="ECO:0000313" key="5">
    <source>
        <dbReference type="EMBL" id="CBJ26305.1"/>
    </source>
</evidence>
<gene>
    <name evidence="5" type="ORF">Esi_0029_0111</name>
</gene>
<feature type="repeat" description="HEAT" evidence="3">
    <location>
        <begin position="245"/>
        <end position="283"/>
    </location>
</feature>
<proteinExistence type="inferred from homology"/>
<dbReference type="OrthoDB" id="340346at2759"/>
<keyword evidence="1" id="KW-0677">Repeat</keyword>
<reference evidence="5 6" key="1">
    <citation type="journal article" date="2010" name="Nature">
        <title>The Ectocarpus genome and the independent evolution of multicellularity in brown algae.</title>
        <authorList>
            <person name="Cock J.M."/>
            <person name="Sterck L."/>
            <person name="Rouze P."/>
            <person name="Scornet D."/>
            <person name="Allen A.E."/>
            <person name="Amoutzias G."/>
            <person name="Anthouard V."/>
            <person name="Artiguenave F."/>
            <person name="Aury J.M."/>
            <person name="Badger J.H."/>
            <person name="Beszteri B."/>
            <person name="Billiau K."/>
            <person name="Bonnet E."/>
            <person name="Bothwell J.H."/>
            <person name="Bowler C."/>
            <person name="Boyen C."/>
            <person name="Brownlee C."/>
            <person name="Carrano C.J."/>
            <person name="Charrier B."/>
            <person name="Cho G.Y."/>
            <person name="Coelho S.M."/>
            <person name="Collen J."/>
            <person name="Corre E."/>
            <person name="Da Silva C."/>
            <person name="Delage L."/>
            <person name="Delaroque N."/>
            <person name="Dittami S.M."/>
            <person name="Doulbeau S."/>
            <person name="Elias M."/>
            <person name="Farnham G."/>
            <person name="Gachon C.M."/>
            <person name="Gschloessl B."/>
            <person name="Heesch S."/>
            <person name="Jabbari K."/>
            <person name="Jubin C."/>
            <person name="Kawai H."/>
            <person name="Kimura K."/>
            <person name="Kloareg B."/>
            <person name="Kupper F.C."/>
            <person name="Lang D."/>
            <person name="Le Bail A."/>
            <person name="Leblanc C."/>
            <person name="Lerouge P."/>
            <person name="Lohr M."/>
            <person name="Lopez P.J."/>
            <person name="Martens C."/>
            <person name="Maumus F."/>
            <person name="Michel G."/>
            <person name="Miranda-Saavedra D."/>
            <person name="Morales J."/>
            <person name="Moreau H."/>
            <person name="Motomura T."/>
            <person name="Nagasato C."/>
            <person name="Napoli C.A."/>
            <person name="Nelson D.R."/>
            <person name="Nyvall-Collen P."/>
            <person name="Peters A.F."/>
            <person name="Pommier C."/>
            <person name="Potin P."/>
            <person name="Poulain J."/>
            <person name="Quesneville H."/>
            <person name="Read B."/>
            <person name="Rensing S.A."/>
            <person name="Ritter A."/>
            <person name="Rousvoal S."/>
            <person name="Samanta M."/>
            <person name="Samson G."/>
            <person name="Schroeder D.C."/>
            <person name="Segurens B."/>
            <person name="Strittmatter M."/>
            <person name="Tonon T."/>
            <person name="Tregear J.W."/>
            <person name="Valentin K."/>
            <person name="von Dassow P."/>
            <person name="Yamagishi T."/>
            <person name="Van de Peer Y."/>
            <person name="Wincker P."/>
        </authorList>
    </citation>
    <scope>NUCLEOTIDE SEQUENCE [LARGE SCALE GENOMIC DNA]</scope>
    <source>
        <strain evidence="6">Ec32 / CCAP1310/4</strain>
    </source>
</reference>
<feature type="repeat" description="HEAT" evidence="3">
    <location>
        <begin position="284"/>
        <end position="322"/>
    </location>
</feature>
<dbReference type="InterPro" id="IPR016024">
    <property type="entry name" value="ARM-type_fold"/>
</dbReference>
<dbReference type="Pfam" id="PF13646">
    <property type="entry name" value="HEAT_2"/>
    <property type="match status" value="1"/>
</dbReference>
<dbReference type="GO" id="GO:0019888">
    <property type="term" value="F:protein phosphatase regulator activity"/>
    <property type="evidence" value="ECO:0007669"/>
    <property type="project" value="TreeGrafter"/>
</dbReference>
<feature type="repeat" description="HEAT" evidence="3">
    <location>
        <begin position="202"/>
        <end position="240"/>
    </location>
</feature>
<dbReference type="InterPro" id="IPR051023">
    <property type="entry name" value="PP2A_Regulatory_Subunit_A"/>
</dbReference>
<feature type="repeat" description="HEAT" evidence="3">
    <location>
        <begin position="438"/>
        <end position="476"/>
    </location>
</feature>
<dbReference type="GO" id="GO:0005829">
    <property type="term" value="C:cytosol"/>
    <property type="evidence" value="ECO:0007669"/>
    <property type="project" value="TreeGrafter"/>
</dbReference>
<evidence type="ECO:0000256" key="3">
    <source>
        <dbReference type="PROSITE-ProRule" id="PRU00103"/>
    </source>
</evidence>
<keyword evidence="6" id="KW-1185">Reference proteome</keyword>
<dbReference type="EMBL" id="FN648475">
    <property type="protein sequence ID" value="CBJ26305.1"/>
    <property type="molecule type" value="Genomic_DNA"/>
</dbReference>
<dbReference type="SUPFAM" id="SSF48371">
    <property type="entry name" value="ARM repeat"/>
    <property type="match status" value="1"/>
</dbReference>
<dbReference type="PANTHER" id="PTHR10648">
    <property type="entry name" value="SERINE/THREONINE-PROTEIN PHOSPHATASE PP2A 65 KDA REGULATORY SUBUNIT"/>
    <property type="match status" value="1"/>
</dbReference>
<dbReference type="GO" id="GO:0000159">
    <property type="term" value="C:protein phosphatase type 2A complex"/>
    <property type="evidence" value="ECO:0007669"/>
    <property type="project" value="TreeGrafter"/>
</dbReference>
<feature type="repeat" description="HEAT" evidence="3">
    <location>
        <begin position="362"/>
        <end position="398"/>
    </location>
</feature>
<dbReference type="AlphaFoldDB" id="D7FVD3"/>